<keyword evidence="6" id="KW-1185">Reference proteome</keyword>
<feature type="chain" id="PRO_5013072670" evidence="3">
    <location>
        <begin position="24"/>
        <end position="651"/>
    </location>
</feature>
<dbReference type="PANTHER" id="PTHR35038">
    <property type="entry name" value="DISSIMILATORY SULFITE REDUCTASE SIRA"/>
    <property type="match status" value="1"/>
</dbReference>
<dbReference type="InterPro" id="IPR010177">
    <property type="entry name" value="Paired_CXXCH_1"/>
</dbReference>
<dbReference type="Pfam" id="PF14559">
    <property type="entry name" value="TPR_19"/>
    <property type="match status" value="1"/>
</dbReference>
<evidence type="ECO:0000313" key="5">
    <source>
        <dbReference type="EMBL" id="SLN58168.1"/>
    </source>
</evidence>
<evidence type="ECO:0000256" key="3">
    <source>
        <dbReference type="SAM" id="SignalP"/>
    </source>
</evidence>
<dbReference type="Gene3D" id="1.25.40.10">
    <property type="entry name" value="Tetratricopeptide repeat domain"/>
    <property type="match status" value="1"/>
</dbReference>
<accession>A0A1X6ZQD6</accession>
<dbReference type="EMBL" id="FWFU01000004">
    <property type="protein sequence ID" value="SLN58168.1"/>
    <property type="molecule type" value="Genomic_DNA"/>
</dbReference>
<dbReference type="InterPro" id="IPR019734">
    <property type="entry name" value="TPR_rpt"/>
</dbReference>
<proteinExistence type="predicted"/>
<reference evidence="5 6" key="1">
    <citation type="submission" date="2017-03" db="EMBL/GenBank/DDBJ databases">
        <authorList>
            <person name="Afonso C.L."/>
            <person name="Miller P.J."/>
            <person name="Scott M.A."/>
            <person name="Spackman E."/>
            <person name="Goraichik I."/>
            <person name="Dimitrov K.M."/>
            <person name="Suarez D.L."/>
            <person name="Swayne D.E."/>
        </authorList>
    </citation>
    <scope>NUCLEOTIDE SEQUENCE [LARGE SCALE GENOMIC DNA]</scope>
    <source>
        <strain evidence="5 6">CECT 8110</strain>
    </source>
</reference>
<protein>
    <submittedName>
        <fullName evidence="5">TPR repeat-containing protein YrrB</fullName>
    </submittedName>
</protein>
<dbReference type="SUPFAM" id="SSF48695">
    <property type="entry name" value="Multiheme cytochromes"/>
    <property type="match status" value="1"/>
</dbReference>
<feature type="repeat" description="TPR" evidence="2">
    <location>
        <begin position="589"/>
        <end position="622"/>
    </location>
</feature>
<dbReference type="InterPro" id="IPR036280">
    <property type="entry name" value="Multihaem_cyt_sf"/>
</dbReference>
<dbReference type="InterPro" id="IPR011990">
    <property type="entry name" value="TPR-like_helical_dom_sf"/>
</dbReference>
<dbReference type="RefSeq" id="WP_139837424.1">
    <property type="nucleotide sequence ID" value="NZ_FWFU01000004.1"/>
</dbReference>
<dbReference type="AlphaFoldDB" id="A0A1X6ZQD6"/>
<dbReference type="Gene3D" id="1.10.1130.10">
    <property type="entry name" value="Flavocytochrome C3, Chain A"/>
    <property type="match status" value="2"/>
</dbReference>
<evidence type="ECO:0000259" key="4">
    <source>
        <dbReference type="Pfam" id="PF09699"/>
    </source>
</evidence>
<dbReference type="OrthoDB" id="9814800at2"/>
<dbReference type="SUPFAM" id="SSF48452">
    <property type="entry name" value="TPR-like"/>
    <property type="match status" value="1"/>
</dbReference>
<gene>
    <name evidence="5" type="primary">yrrB</name>
    <name evidence="5" type="ORF">ROH8110_03190</name>
</gene>
<keyword evidence="2" id="KW-0802">TPR repeat</keyword>
<dbReference type="SMART" id="SM00028">
    <property type="entry name" value="TPR"/>
    <property type="match status" value="4"/>
</dbReference>
<evidence type="ECO:0000256" key="2">
    <source>
        <dbReference type="PROSITE-ProRule" id="PRU00339"/>
    </source>
</evidence>
<evidence type="ECO:0000313" key="6">
    <source>
        <dbReference type="Proteomes" id="UP000193207"/>
    </source>
</evidence>
<evidence type="ECO:0000256" key="1">
    <source>
        <dbReference type="ARBA" id="ARBA00022729"/>
    </source>
</evidence>
<organism evidence="5 6">
    <name type="scientific">Roseovarius halotolerans</name>
    <dbReference type="NCBI Taxonomy" id="505353"/>
    <lineage>
        <taxon>Bacteria</taxon>
        <taxon>Pseudomonadati</taxon>
        <taxon>Pseudomonadota</taxon>
        <taxon>Alphaproteobacteria</taxon>
        <taxon>Rhodobacterales</taxon>
        <taxon>Roseobacteraceae</taxon>
        <taxon>Roseovarius</taxon>
    </lineage>
</organism>
<dbReference type="InterPro" id="IPR051829">
    <property type="entry name" value="Multiheme_Cytochr_ET"/>
</dbReference>
<sequence length="651" mass="72403">MKHLPTRIALCFALLFLPMPIWAETMTEQDDILREMGIPVSQGAAAGYVPDQVCAQCHADKAESFAEMGMARSFYSPSPEKVIEDFAQSPYFHEPSQRYYEMELRGDEYWFTRYGLASDGSRIDVFSVKVDWVLGSGNHSRIYLYQTPDGALFQLPLSWYTQEGIWAMAPGYEFPEHEGVMRAVSTRCMACHNSYAAYSENSGKAGHPMLFPEDLPEGISCQRCHGPGAEHVSKAYSGEADLDALHSAIVNPGKLAREELYSICYGCHMQPTATVNGQLRLGREEFSFRPGQSLGDFIVKMDIEDAQIAHDDRFEINHHPYRMEQSACFIESEGQLGCLSCHDPHVKIKPEERAAHYRDACLACHETDDAGLPEMAAADAVHPTISASDDCTACHMPERRTQDVVEVTMTDHKIVRDPGPESELLAPITSQKVEVERIMLADPDQPLPEGEKAALALMSVLEYSAFASTTAARDLHQVLVQGKVEHYEPWLVLLQSYVTQQNFAAARQIAGKVLSLAPENPKAVTAVAVVLYRTGDPAQAVSILRRVVDSLPDNIEPRVHLARFLADQGQVPEALAHAEKVVELRPNHWQGWTLLANLKRAMGENERAIEAYLSALDIRPESTGVRRATIEMLDAAGRKDDAARHRTRLSE</sequence>
<feature type="signal peptide" evidence="3">
    <location>
        <begin position="1"/>
        <end position="23"/>
    </location>
</feature>
<name>A0A1X6ZQD6_9RHOB</name>
<dbReference type="PROSITE" id="PS50005">
    <property type="entry name" value="TPR"/>
    <property type="match status" value="1"/>
</dbReference>
<dbReference type="Proteomes" id="UP000193207">
    <property type="component" value="Unassembled WGS sequence"/>
</dbReference>
<dbReference type="Pfam" id="PF09699">
    <property type="entry name" value="Paired_CXXCH_1"/>
    <property type="match status" value="1"/>
</dbReference>
<feature type="domain" description="Doubled CXXCH motif" evidence="4">
    <location>
        <begin position="337"/>
        <end position="369"/>
    </location>
</feature>
<dbReference type="PANTHER" id="PTHR35038:SF8">
    <property type="entry name" value="C-TYPE POLYHEME CYTOCHROME OMCC"/>
    <property type="match status" value="1"/>
</dbReference>
<keyword evidence="1 3" id="KW-0732">Signal</keyword>